<dbReference type="GO" id="GO:0009086">
    <property type="term" value="P:methionine biosynthetic process"/>
    <property type="evidence" value="ECO:0007669"/>
    <property type="project" value="UniProtKB-KW"/>
</dbReference>
<dbReference type="InterPro" id="IPR000672">
    <property type="entry name" value="THF_DH/CycHdrlase"/>
</dbReference>
<keyword evidence="5" id="KW-0521">NADP</keyword>
<evidence type="ECO:0000313" key="11">
    <source>
        <dbReference type="EMBL" id="NMB69629.1"/>
    </source>
</evidence>
<comment type="pathway">
    <text evidence="1">One-carbon metabolism; tetrahydrofolate interconversion.</text>
</comment>
<keyword evidence="6" id="KW-0560">Oxidoreductase</keyword>
<keyword evidence="7" id="KW-0028">Amino-acid biosynthesis</keyword>
<sequence length="269" mass="28790">MIVFDGRYHAQKLEETISEAVKAGAAAPYVYLVIIQVGDNVASEKYINLKLKLCEKVGVRTKLIKIHTNLSDTEILLQIQQVIDSPETGGCIIQMPLPRLSLNSALDLIPLSKDLDMLSSKSMFQFTSGNYQKMPPVVRSVDYFLKTNGIDLQGKSATVVGYGQVVGKPVAHFLSSLGAKVNVLDNYKTGVPLTSDLLILSAGVPNLVNGEDISSGCAVIDFGSSIVEGKTVGDLNMHSALGHLSNISPSPGGMGPLVVRFLVMNFLGI</sequence>
<keyword evidence="2" id="KW-0554">One-carbon metabolism</keyword>
<evidence type="ECO:0000256" key="5">
    <source>
        <dbReference type="ARBA" id="ARBA00022857"/>
    </source>
</evidence>
<keyword evidence="7" id="KW-0486">Methionine biosynthesis</keyword>
<name>A0A7X9DJX0_UNCKA</name>
<keyword evidence="4 11" id="KW-0378">Hydrolase</keyword>
<dbReference type="EMBL" id="JAAZNL010000003">
    <property type="protein sequence ID" value="NMB69629.1"/>
    <property type="molecule type" value="Genomic_DNA"/>
</dbReference>
<evidence type="ECO:0000256" key="7">
    <source>
        <dbReference type="ARBA" id="ARBA00023167"/>
    </source>
</evidence>
<evidence type="ECO:0000256" key="6">
    <source>
        <dbReference type="ARBA" id="ARBA00023002"/>
    </source>
</evidence>
<dbReference type="InterPro" id="IPR046346">
    <property type="entry name" value="Aminoacid_DH-like_N_sf"/>
</dbReference>
<dbReference type="Proteomes" id="UP000526033">
    <property type="component" value="Unassembled WGS sequence"/>
</dbReference>
<dbReference type="Gene3D" id="3.40.50.720">
    <property type="entry name" value="NAD(P)-binding Rossmann-like Domain"/>
    <property type="match status" value="1"/>
</dbReference>
<feature type="domain" description="Tetrahydrofolate dehydrogenase/cyclohydrolase catalytic" evidence="9">
    <location>
        <begin position="5"/>
        <end position="116"/>
    </location>
</feature>
<dbReference type="PANTHER" id="PTHR48099">
    <property type="entry name" value="C-1-TETRAHYDROFOLATE SYNTHASE, CYTOPLASMIC-RELATED"/>
    <property type="match status" value="1"/>
</dbReference>
<evidence type="ECO:0000256" key="2">
    <source>
        <dbReference type="ARBA" id="ARBA00022563"/>
    </source>
</evidence>
<evidence type="ECO:0000256" key="1">
    <source>
        <dbReference type="ARBA" id="ARBA00004777"/>
    </source>
</evidence>
<protein>
    <submittedName>
        <fullName evidence="11">Bifunctional 5,10-methylenetetrahydrofolate dehydrogenase/5,10-methenyltetrahydrofolate cyclohydrolase</fullName>
    </submittedName>
</protein>
<dbReference type="GO" id="GO:0004477">
    <property type="term" value="F:methenyltetrahydrofolate cyclohydrolase activity"/>
    <property type="evidence" value="ECO:0007669"/>
    <property type="project" value="TreeGrafter"/>
</dbReference>
<evidence type="ECO:0000256" key="4">
    <source>
        <dbReference type="ARBA" id="ARBA00022801"/>
    </source>
</evidence>
<dbReference type="InterPro" id="IPR020631">
    <property type="entry name" value="THF_DH/CycHdrlase_NAD-bd_dom"/>
</dbReference>
<dbReference type="GO" id="GO:0005829">
    <property type="term" value="C:cytosol"/>
    <property type="evidence" value="ECO:0007669"/>
    <property type="project" value="TreeGrafter"/>
</dbReference>
<reference evidence="11 12" key="1">
    <citation type="journal article" date="2020" name="Biotechnol. Biofuels">
        <title>New insights from the biogas microbiome by comprehensive genome-resolved metagenomics of nearly 1600 species originating from multiple anaerobic digesters.</title>
        <authorList>
            <person name="Campanaro S."/>
            <person name="Treu L."/>
            <person name="Rodriguez-R L.M."/>
            <person name="Kovalovszki A."/>
            <person name="Ziels R.M."/>
            <person name="Maus I."/>
            <person name="Zhu X."/>
            <person name="Kougias P.G."/>
            <person name="Basile A."/>
            <person name="Luo G."/>
            <person name="Schluter A."/>
            <person name="Konstantinidis K.T."/>
            <person name="Angelidaki I."/>
        </authorList>
    </citation>
    <scope>NUCLEOTIDE SEQUENCE [LARGE SCALE GENOMIC DNA]</scope>
    <source>
        <strain evidence="11">AS27yjCOA_165</strain>
    </source>
</reference>
<gene>
    <name evidence="11" type="ORF">GYA27_00295</name>
</gene>
<comment type="caution">
    <text evidence="11">The sequence shown here is derived from an EMBL/GenBank/DDBJ whole genome shotgun (WGS) entry which is preliminary data.</text>
</comment>
<dbReference type="GO" id="GO:0035999">
    <property type="term" value="P:tetrahydrofolate interconversion"/>
    <property type="evidence" value="ECO:0007669"/>
    <property type="project" value="TreeGrafter"/>
</dbReference>
<organism evidence="11 12">
    <name type="scientific">candidate division WWE3 bacterium</name>
    <dbReference type="NCBI Taxonomy" id="2053526"/>
    <lineage>
        <taxon>Bacteria</taxon>
        <taxon>Katanobacteria</taxon>
    </lineage>
</organism>
<dbReference type="Pfam" id="PF00763">
    <property type="entry name" value="THF_DHG_CYH"/>
    <property type="match status" value="1"/>
</dbReference>
<dbReference type="Gene3D" id="3.40.50.10860">
    <property type="entry name" value="Leucine Dehydrogenase, chain A, domain 1"/>
    <property type="match status" value="1"/>
</dbReference>
<evidence type="ECO:0000259" key="10">
    <source>
        <dbReference type="Pfam" id="PF02882"/>
    </source>
</evidence>
<evidence type="ECO:0000313" key="12">
    <source>
        <dbReference type="Proteomes" id="UP000526033"/>
    </source>
</evidence>
<dbReference type="GO" id="GO:0004488">
    <property type="term" value="F:methylenetetrahydrofolate dehydrogenase (NADP+) activity"/>
    <property type="evidence" value="ECO:0007669"/>
    <property type="project" value="InterPro"/>
</dbReference>
<dbReference type="PRINTS" id="PR00085">
    <property type="entry name" value="THFDHDRGNASE"/>
</dbReference>
<dbReference type="InterPro" id="IPR020630">
    <property type="entry name" value="THF_DH/CycHdrlase_cat_dom"/>
</dbReference>
<accession>A0A7X9DJX0</accession>
<dbReference type="PANTHER" id="PTHR48099:SF5">
    <property type="entry name" value="C-1-TETRAHYDROFOLATE SYNTHASE, CYTOPLASMIC"/>
    <property type="match status" value="1"/>
</dbReference>
<evidence type="ECO:0000259" key="9">
    <source>
        <dbReference type="Pfam" id="PF00763"/>
    </source>
</evidence>
<evidence type="ECO:0000256" key="3">
    <source>
        <dbReference type="ARBA" id="ARBA00022755"/>
    </source>
</evidence>
<feature type="domain" description="Tetrahydrofolate dehydrogenase/cyclohydrolase NAD(P)-binding" evidence="10">
    <location>
        <begin position="139"/>
        <end position="267"/>
    </location>
</feature>
<dbReference type="SUPFAM" id="SSF53223">
    <property type="entry name" value="Aminoacid dehydrogenase-like, N-terminal domain"/>
    <property type="match status" value="1"/>
</dbReference>
<dbReference type="InterPro" id="IPR036291">
    <property type="entry name" value="NAD(P)-bd_dom_sf"/>
</dbReference>
<dbReference type="SUPFAM" id="SSF51735">
    <property type="entry name" value="NAD(P)-binding Rossmann-fold domains"/>
    <property type="match status" value="1"/>
</dbReference>
<dbReference type="Pfam" id="PF02882">
    <property type="entry name" value="THF_DHG_CYH_C"/>
    <property type="match status" value="1"/>
</dbReference>
<evidence type="ECO:0000256" key="8">
    <source>
        <dbReference type="ARBA" id="ARBA00023268"/>
    </source>
</evidence>
<keyword evidence="3" id="KW-0658">Purine biosynthesis</keyword>
<dbReference type="AlphaFoldDB" id="A0A7X9DJX0"/>
<keyword evidence="8" id="KW-0511">Multifunctional enzyme</keyword>
<proteinExistence type="predicted"/>
<dbReference type="GO" id="GO:0006164">
    <property type="term" value="P:purine nucleotide biosynthetic process"/>
    <property type="evidence" value="ECO:0007669"/>
    <property type="project" value="UniProtKB-KW"/>
</dbReference>